<comment type="function">
    <text evidence="4">Sliding clamp subunit that acts as a moving platform for DNA processing. Responsible for tethering the catalytic subunit of DNA polymerase and other proteins to DNA during high-speed replication.</text>
</comment>
<dbReference type="InterPro" id="IPR046938">
    <property type="entry name" value="DNA_clamp_sf"/>
</dbReference>
<dbReference type="GO" id="GO:0003677">
    <property type="term" value="F:DNA binding"/>
    <property type="evidence" value="ECO:0007669"/>
    <property type="project" value="UniProtKB-UniRule"/>
</dbReference>
<dbReference type="KEGG" id="thg:TCELL_0305"/>
<dbReference type="InterPro" id="IPR000730">
    <property type="entry name" value="Pr_cel_nuc_antig"/>
</dbReference>
<evidence type="ECO:0000256" key="1">
    <source>
        <dbReference type="ARBA" id="ARBA00010462"/>
    </source>
</evidence>
<dbReference type="PANTHER" id="PTHR11352">
    <property type="entry name" value="PROLIFERATING CELL NUCLEAR ANTIGEN"/>
    <property type="match status" value="1"/>
</dbReference>
<dbReference type="HOGENOM" id="CLU_043978_1_0_2"/>
<dbReference type="CDD" id="cd00577">
    <property type="entry name" value="PCNA"/>
    <property type="match status" value="1"/>
</dbReference>
<dbReference type="NCBIfam" id="NF002218">
    <property type="entry name" value="PRK01115.1-1"/>
    <property type="match status" value="1"/>
</dbReference>
<protein>
    <recommendedName>
        <fullName evidence="4">DNA polymerase sliding clamp</fullName>
    </recommendedName>
    <alternativeName>
        <fullName evidence="4">Proliferating cell nuclear antigen homolog</fullName>
        <shortName evidence="4">PCNA</shortName>
    </alternativeName>
</protein>
<evidence type="ECO:0000256" key="3">
    <source>
        <dbReference type="ARBA" id="ARBA00023125"/>
    </source>
</evidence>
<proteinExistence type="inferred from homology"/>
<keyword evidence="3 4" id="KW-0238">DNA-binding</keyword>
<dbReference type="InterPro" id="IPR022648">
    <property type="entry name" value="Pr_cel_nuc_antig_N"/>
</dbReference>
<comment type="subunit">
    <text evidence="4">Homotrimer. The subunits circularize to form a toroid; DNA passes through its center. Replication factor C (RFC) is required to load the toroid on the DNA.</text>
</comment>
<sequence>MKVRYLFRATYPSGSKFKSIASAIVKITDEAPFYIKPEALEVKVFSPDKTAMIIVKIPSVAFEEYNFEVEDYFVVSSTDLNRVLRRGSRTDILVLELDKSVGVLKTIFRNKKTGVERTFFVELKQSIPEEVPDLDIELGVTVTMLASDFKLLIRDLKTVGDYATFHFRENKLHVYSGEQQKEYRAILEEGSPLISVASTVEEAKASYSIDLLRLATRAASASKNITFSFDNDKPMKIVFELEGGGSITYWLTPRVE</sequence>
<reference evidence="7 8" key="1">
    <citation type="journal article" date="2012" name="J. Bacteriol.">
        <title>Complete genome sequence of the hyperthermophilic cellulolytic Crenarchaeon 'Thermogladius cellulolyticus' 1633.</title>
        <authorList>
            <person name="Mardanov A.V."/>
            <person name="Kochetkova T.V."/>
            <person name="Beletsky A.V."/>
            <person name="Bonch-Osmolovskaya E.A."/>
            <person name="Ravin N.V."/>
            <person name="Skryabin K.G."/>
        </authorList>
    </citation>
    <scope>NUCLEOTIDE SEQUENCE [LARGE SCALE GENOMIC DNA]</scope>
    <source>
        <strain evidence="8">DSM 22663 / VKM B-2946 / 1633</strain>
    </source>
</reference>
<dbReference type="Pfam" id="PF02747">
    <property type="entry name" value="PCNA_C"/>
    <property type="match status" value="1"/>
</dbReference>
<dbReference type="eggNOG" id="arCOG00488">
    <property type="taxonomic scope" value="Archaea"/>
</dbReference>
<evidence type="ECO:0000256" key="2">
    <source>
        <dbReference type="ARBA" id="ARBA00022705"/>
    </source>
</evidence>
<evidence type="ECO:0000259" key="6">
    <source>
        <dbReference type="Pfam" id="PF02747"/>
    </source>
</evidence>
<feature type="domain" description="Proliferating cell nuclear antigen PCNA C-terminal" evidence="6">
    <location>
        <begin position="135"/>
        <end position="253"/>
    </location>
</feature>
<dbReference type="InParanoid" id="I3TD92"/>
<dbReference type="FunCoup" id="I3TD92">
    <property type="interactions" value="1"/>
</dbReference>
<dbReference type="InterPro" id="IPR022649">
    <property type="entry name" value="Pr_cel_nuc_antig_C"/>
</dbReference>
<dbReference type="GO" id="GO:0006275">
    <property type="term" value="P:regulation of DNA replication"/>
    <property type="evidence" value="ECO:0007669"/>
    <property type="project" value="UniProtKB-UniRule"/>
</dbReference>
<dbReference type="GO" id="GO:0030337">
    <property type="term" value="F:DNA polymerase processivity factor activity"/>
    <property type="evidence" value="ECO:0007669"/>
    <property type="project" value="UniProtKB-UniRule"/>
</dbReference>
<dbReference type="AlphaFoldDB" id="I3TD92"/>
<feature type="domain" description="Proliferating cell nuclear antigen PCNA N-terminal" evidence="5">
    <location>
        <begin position="7"/>
        <end position="124"/>
    </location>
</feature>
<dbReference type="Gene3D" id="3.70.10.10">
    <property type="match status" value="1"/>
</dbReference>
<gene>
    <name evidence="4" type="primary">pcn</name>
    <name evidence="7" type="ordered locus">TCELL_0305</name>
</gene>
<dbReference type="SUPFAM" id="SSF55979">
    <property type="entry name" value="DNA clamp"/>
    <property type="match status" value="2"/>
</dbReference>
<dbReference type="STRING" id="1184251.TCELL_0305"/>
<dbReference type="Proteomes" id="UP000005270">
    <property type="component" value="Chromosome"/>
</dbReference>
<evidence type="ECO:0000313" key="8">
    <source>
        <dbReference type="Proteomes" id="UP000005270"/>
    </source>
</evidence>
<keyword evidence="8" id="KW-1185">Reference proteome</keyword>
<dbReference type="Pfam" id="PF00705">
    <property type="entry name" value="PCNA_N"/>
    <property type="match status" value="1"/>
</dbReference>
<evidence type="ECO:0000313" key="7">
    <source>
        <dbReference type="EMBL" id="AFK50730.1"/>
    </source>
</evidence>
<accession>I3TD92</accession>
<evidence type="ECO:0000256" key="4">
    <source>
        <dbReference type="HAMAP-Rule" id="MF_00317"/>
    </source>
</evidence>
<dbReference type="EMBL" id="CP003531">
    <property type="protein sequence ID" value="AFK50730.1"/>
    <property type="molecule type" value="Genomic_DNA"/>
</dbReference>
<dbReference type="HAMAP" id="MF_00317">
    <property type="entry name" value="DNApol_clamp_arch"/>
    <property type="match status" value="1"/>
</dbReference>
<comment type="similarity">
    <text evidence="1 4">Belongs to the PCNA family.</text>
</comment>
<organism evidence="7 8">
    <name type="scientific">Thermogladius calderae (strain DSM 22663 / VKM B-2946 / 1633)</name>
    <dbReference type="NCBI Taxonomy" id="1184251"/>
    <lineage>
        <taxon>Archaea</taxon>
        <taxon>Thermoproteota</taxon>
        <taxon>Thermoprotei</taxon>
        <taxon>Desulfurococcales</taxon>
        <taxon>Desulfurococcaceae</taxon>
        <taxon>Thermogladius</taxon>
    </lineage>
</organism>
<dbReference type="PANTHER" id="PTHR11352:SF0">
    <property type="entry name" value="PROLIFERATING CELL NUCLEAR ANTIGEN"/>
    <property type="match status" value="1"/>
</dbReference>
<evidence type="ECO:0000259" key="5">
    <source>
        <dbReference type="Pfam" id="PF00705"/>
    </source>
</evidence>
<dbReference type="GO" id="GO:0006272">
    <property type="term" value="P:leading strand elongation"/>
    <property type="evidence" value="ECO:0007669"/>
    <property type="project" value="TreeGrafter"/>
</dbReference>
<name>I3TD92_THEC1</name>
<keyword evidence="2 4" id="KW-0235">DNA replication</keyword>